<evidence type="ECO:0000313" key="2">
    <source>
        <dbReference type="Proteomes" id="UP001234202"/>
    </source>
</evidence>
<name>A0ACC2WW79_9TREE</name>
<keyword evidence="2" id="KW-1185">Reference proteome</keyword>
<gene>
    <name evidence="1" type="ORF">QFC24_006876</name>
</gene>
<dbReference type="EMBL" id="JASBWV010000041">
    <property type="protein sequence ID" value="KAJ9115768.1"/>
    <property type="molecule type" value="Genomic_DNA"/>
</dbReference>
<evidence type="ECO:0000313" key="1">
    <source>
        <dbReference type="EMBL" id="KAJ9115768.1"/>
    </source>
</evidence>
<proteinExistence type="predicted"/>
<dbReference type="Proteomes" id="UP001234202">
    <property type="component" value="Unassembled WGS sequence"/>
</dbReference>
<sequence length="182" mass="20609">MSAQGPADKLESAPHGQIALFRMPEKTLIADQSKIDVENNMEQLVVRVEFESQVQEVTIDLKTATEKMTKDAELPEDVANYYTPEELEKVKADDQVRTVKLRFCFEKYVGVKNRLPGLKSGVGVWLVELDFSTNAAIPRVTYSIDMFRAEVKKVDAQLVIETFRRDSEQGRNKAILKVVKTS</sequence>
<comment type="caution">
    <text evidence="1">The sequence shown here is derived from an EMBL/GenBank/DDBJ whole genome shotgun (WGS) entry which is preliminary data.</text>
</comment>
<accession>A0ACC2WW79</accession>
<reference evidence="1" key="1">
    <citation type="submission" date="2023-04" db="EMBL/GenBank/DDBJ databases">
        <title>Draft Genome sequencing of Naganishia species isolated from polar environments using Oxford Nanopore Technology.</title>
        <authorList>
            <person name="Leo P."/>
            <person name="Venkateswaran K."/>
        </authorList>
    </citation>
    <scope>NUCLEOTIDE SEQUENCE</scope>
    <source>
        <strain evidence="1">DBVPG 5303</strain>
    </source>
</reference>
<protein>
    <submittedName>
        <fullName evidence="1">Uncharacterized protein</fullName>
    </submittedName>
</protein>
<organism evidence="1 2">
    <name type="scientific">Naganishia onofrii</name>
    <dbReference type="NCBI Taxonomy" id="1851511"/>
    <lineage>
        <taxon>Eukaryota</taxon>
        <taxon>Fungi</taxon>
        <taxon>Dikarya</taxon>
        <taxon>Basidiomycota</taxon>
        <taxon>Agaricomycotina</taxon>
        <taxon>Tremellomycetes</taxon>
        <taxon>Filobasidiales</taxon>
        <taxon>Filobasidiaceae</taxon>
        <taxon>Naganishia</taxon>
    </lineage>
</organism>